<comment type="caution">
    <text evidence="5">The sequence shown here is derived from an EMBL/GenBank/DDBJ whole genome shotgun (WGS) entry which is preliminary data.</text>
</comment>
<feature type="domain" description="ABC transporter" evidence="4">
    <location>
        <begin position="17"/>
        <end position="266"/>
    </location>
</feature>
<evidence type="ECO:0000256" key="2">
    <source>
        <dbReference type="ARBA" id="ARBA00022741"/>
    </source>
</evidence>
<keyword evidence="1" id="KW-0472">Membrane</keyword>
<evidence type="ECO:0000313" key="6">
    <source>
        <dbReference type="Proteomes" id="UP000637423"/>
    </source>
</evidence>
<dbReference type="Gene3D" id="3.40.50.300">
    <property type="entry name" value="P-loop containing nucleotide triphosphate hydrolases"/>
    <property type="match status" value="1"/>
</dbReference>
<dbReference type="RefSeq" id="WP_229750989.1">
    <property type="nucleotide sequence ID" value="NZ_BMED01000001.1"/>
</dbReference>
<dbReference type="AlphaFoldDB" id="A0A916UGS5"/>
<keyword evidence="3 5" id="KW-0067">ATP-binding</keyword>
<keyword evidence="6" id="KW-1185">Reference proteome</keyword>
<dbReference type="PANTHER" id="PTHR24220">
    <property type="entry name" value="IMPORT ATP-BINDING PROTEIN"/>
    <property type="match status" value="1"/>
</dbReference>
<evidence type="ECO:0000256" key="3">
    <source>
        <dbReference type="ARBA" id="ARBA00022840"/>
    </source>
</evidence>
<dbReference type="InterPro" id="IPR003593">
    <property type="entry name" value="AAA+_ATPase"/>
</dbReference>
<dbReference type="EMBL" id="BMED01000001">
    <property type="protein sequence ID" value="GGC70463.1"/>
    <property type="molecule type" value="Genomic_DNA"/>
</dbReference>
<dbReference type="GO" id="GO:0005524">
    <property type="term" value="F:ATP binding"/>
    <property type="evidence" value="ECO:0007669"/>
    <property type="project" value="UniProtKB-KW"/>
</dbReference>
<dbReference type="Pfam" id="PF00005">
    <property type="entry name" value="ABC_tran"/>
    <property type="match status" value="1"/>
</dbReference>
<dbReference type="GO" id="GO:0005886">
    <property type="term" value="C:plasma membrane"/>
    <property type="evidence" value="ECO:0007669"/>
    <property type="project" value="TreeGrafter"/>
</dbReference>
<accession>A0A916UGS5</accession>
<dbReference type="SUPFAM" id="SSF52540">
    <property type="entry name" value="P-loop containing nucleoside triphosphate hydrolases"/>
    <property type="match status" value="1"/>
</dbReference>
<sequence>MPAAAIPKEYKSDERMVKLQSVHVRHPSSGKQAGGWALSDLSLEIKAGEQVALIGPSGAGKTTLLHTLACAYQPEQGEYTLFDQQPWSLSHHARHLLRRRLFLAPQTPPLPPRQRVVTAVLAGKLPVWSLGRAIRNLIKPADPAAAWEALGRFQLQHKLYSRVDRLSGGERQRCGLARLILSDASLLLVDEPLSALDPTLSIQTLHSLQEEAASRGAGLICSLHQVELARAHFSRIIGLRDGRIMFDTDKVSDDMIAALYKNAATDDDVVAATELPDENCAVDDPRCF</sequence>
<proteinExistence type="predicted"/>
<name>A0A916UGS5_9BURK</name>
<gene>
    <name evidence="5" type="primary">phnC1</name>
    <name evidence="5" type="ORF">GCM10011396_16930</name>
</gene>
<dbReference type="GO" id="GO:0022857">
    <property type="term" value="F:transmembrane transporter activity"/>
    <property type="evidence" value="ECO:0007669"/>
    <property type="project" value="TreeGrafter"/>
</dbReference>
<keyword evidence="2" id="KW-0547">Nucleotide-binding</keyword>
<evidence type="ECO:0000313" key="5">
    <source>
        <dbReference type="EMBL" id="GGC70463.1"/>
    </source>
</evidence>
<reference evidence="5" key="2">
    <citation type="submission" date="2020-09" db="EMBL/GenBank/DDBJ databases">
        <authorList>
            <person name="Sun Q."/>
            <person name="Zhou Y."/>
        </authorList>
    </citation>
    <scope>NUCLEOTIDE SEQUENCE</scope>
    <source>
        <strain evidence="5">CGMCC 1.10998</strain>
    </source>
</reference>
<keyword evidence="1" id="KW-1003">Cell membrane</keyword>
<dbReference type="SMART" id="SM00382">
    <property type="entry name" value="AAA"/>
    <property type="match status" value="1"/>
</dbReference>
<dbReference type="InterPro" id="IPR015854">
    <property type="entry name" value="ABC_transpr_LolD-like"/>
</dbReference>
<dbReference type="InterPro" id="IPR027417">
    <property type="entry name" value="P-loop_NTPase"/>
</dbReference>
<dbReference type="InterPro" id="IPR003439">
    <property type="entry name" value="ABC_transporter-like_ATP-bd"/>
</dbReference>
<evidence type="ECO:0000256" key="1">
    <source>
        <dbReference type="ARBA" id="ARBA00022475"/>
    </source>
</evidence>
<organism evidence="5 6">
    <name type="scientific">Undibacterium terreum</name>
    <dbReference type="NCBI Taxonomy" id="1224302"/>
    <lineage>
        <taxon>Bacteria</taxon>
        <taxon>Pseudomonadati</taxon>
        <taxon>Pseudomonadota</taxon>
        <taxon>Betaproteobacteria</taxon>
        <taxon>Burkholderiales</taxon>
        <taxon>Oxalobacteraceae</taxon>
        <taxon>Undibacterium</taxon>
    </lineage>
</organism>
<reference evidence="5" key="1">
    <citation type="journal article" date="2014" name="Int. J. Syst. Evol. Microbiol.">
        <title>Complete genome sequence of Corynebacterium casei LMG S-19264T (=DSM 44701T), isolated from a smear-ripened cheese.</title>
        <authorList>
            <consortium name="US DOE Joint Genome Institute (JGI-PGF)"/>
            <person name="Walter F."/>
            <person name="Albersmeier A."/>
            <person name="Kalinowski J."/>
            <person name="Ruckert C."/>
        </authorList>
    </citation>
    <scope>NUCLEOTIDE SEQUENCE</scope>
    <source>
        <strain evidence="5">CGMCC 1.10998</strain>
    </source>
</reference>
<dbReference type="Proteomes" id="UP000637423">
    <property type="component" value="Unassembled WGS sequence"/>
</dbReference>
<protein>
    <submittedName>
        <fullName evidence="5">Phosphonates import ATP-binding protein PhnC 1</fullName>
    </submittedName>
</protein>
<evidence type="ECO:0000259" key="4">
    <source>
        <dbReference type="PROSITE" id="PS50893"/>
    </source>
</evidence>
<dbReference type="PROSITE" id="PS50893">
    <property type="entry name" value="ABC_TRANSPORTER_2"/>
    <property type="match status" value="1"/>
</dbReference>
<dbReference type="GO" id="GO:0016887">
    <property type="term" value="F:ATP hydrolysis activity"/>
    <property type="evidence" value="ECO:0007669"/>
    <property type="project" value="InterPro"/>
</dbReference>